<dbReference type="GO" id="GO:0005634">
    <property type="term" value="C:nucleus"/>
    <property type="evidence" value="ECO:0007669"/>
    <property type="project" value="TreeGrafter"/>
</dbReference>
<evidence type="ECO:0000256" key="5">
    <source>
        <dbReference type="ARBA" id="ARBA00022679"/>
    </source>
</evidence>
<dbReference type="GO" id="GO:0005524">
    <property type="term" value="F:ATP binding"/>
    <property type="evidence" value="ECO:0007669"/>
    <property type="project" value="UniProtKB-KW"/>
</dbReference>
<dbReference type="EMBL" id="QGMF01001137">
    <property type="protein sequence ID" value="TVY13053.1"/>
    <property type="molecule type" value="Genomic_DNA"/>
</dbReference>
<dbReference type="EC" id="2.7.1.158" evidence="3 9"/>
<dbReference type="GO" id="GO:0035299">
    <property type="term" value="F:inositol-1,3,4,5,6-pentakisphosphate 2-kinase activity"/>
    <property type="evidence" value="ECO:0007669"/>
    <property type="project" value="UniProtKB-EC"/>
</dbReference>
<comment type="function">
    <text evidence="9">Phosphorylates Ins(1,3,4,5,6)P5 at position 2 to form Ins(1,2,3,4,5,6)P6 (InsP6 or phytate).</text>
</comment>
<evidence type="ECO:0000256" key="6">
    <source>
        <dbReference type="ARBA" id="ARBA00022741"/>
    </source>
</evidence>
<keyword evidence="5 9" id="KW-0808">Transferase</keyword>
<evidence type="ECO:0000256" key="4">
    <source>
        <dbReference type="ARBA" id="ARBA00014846"/>
    </source>
</evidence>
<accession>A0A8T9B3L2</accession>
<dbReference type="OrthoDB" id="272370at2759"/>
<dbReference type="PANTHER" id="PTHR14456">
    <property type="entry name" value="INOSITOL POLYPHOSPHATE KINASE 1"/>
    <property type="match status" value="1"/>
</dbReference>
<evidence type="ECO:0000256" key="7">
    <source>
        <dbReference type="ARBA" id="ARBA00022777"/>
    </source>
</evidence>
<dbReference type="PANTHER" id="PTHR14456:SF2">
    <property type="entry name" value="INOSITOL-PENTAKISPHOSPHATE 2-KINASE"/>
    <property type="match status" value="1"/>
</dbReference>
<dbReference type="Pfam" id="PF06090">
    <property type="entry name" value="Ins_P5_2-kin"/>
    <property type="match status" value="1"/>
</dbReference>
<evidence type="ECO:0000256" key="2">
    <source>
        <dbReference type="ARBA" id="ARBA00008305"/>
    </source>
</evidence>
<reference evidence="10 11" key="1">
    <citation type="submission" date="2018-05" db="EMBL/GenBank/DDBJ databases">
        <title>Whole genome sequencing for identification of molecular markers to develop diagnostic detection tools for the regulated plant pathogen Lachnellula willkommii.</title>
        <authorList>
            <person name="Giroux E."/>
            <person name="Bilodeau G."/>
        </authorList>
    </citation>
    <scope>NUCLEOTIDE SEQUENCE [LARGE SCALE GENOMIC DNA]</scope>
    <source>
        <strain evidence="10 11">CBS 203.66</strain>
    </source>
</reference>
<evidence type="ECO:0000313" key="11">
    <source>
        <dbReference type="Proteomes" id="UP000469559"/>
    </source>
</evidence>
<dbReference type="AlphaFoldDB" id="A0A8T9B3L2"/>
<dbReference type="GO" id="GO:0032958">
    <property type="term" value="P:inositol phosphate biosynthetic process"/>
    <property type="evidence" value="ECO:0007669"/>
    <property type="project" value="TreeGrafter"/>
</dbReference>
<keyword evidence="8 9" id="KW-0067">ATP-binding</keyword>
<comment type="domain">
    <text evidence="9">The EXKPK motif is conserved in inositol-pentakisphosphate 2-kinases of both family 1 and 2.</text>
</comment>
<evidence type="ECO:0000256" key="3">
    <source>
        <dbReference type="ARBA" id="ARBA00012023"/>
    </source>
</evidence>
<evidence type="ECO:0000256" key="9">
    <source>
        <dbReference type="RuleBase" id="RU364126"/>
    </source>
</evidence>
<comment type="catalytic activity">
    <reaction evidence="9">
        <text>1D-myo-inositol 1,3,4,5,6-pentakisphosphate + ATP = 1D-myo-inositol hexakisphosphate + ADP + H(+)</text>
        <dbReference type="Rhea" id="RHEA:20313"/>
        <dbReference type="ChEBI" id="CHEBI:15378"/>
        <dbReference type="ChEBI" id="CHEBI:30616"/>
        <dbReference type="ChEBI" id="CHEBI:57733"/>
        <dbReference type="ChEBI" id="CHEBI:58130"/>
        <dbReference type="ChEBI" id="CHEBI:456216"/>
        <dbReference type="EC" id="2.7.1.158"/>
    </reaction>
</comment>
<evidence type="ECO:0000256" key="1">
    <source>
        <dbReference type="ARBA" id="ARBA00003979"/>
    </source>
</evidence>
<evidence type="ECO:0000256" key="8">
    <source>
        <dbReference type="ARBA" id="ARBA00022840"/>
    </source>
</evidence>
<comment type="similarity">
    <text evidence="2">Belongs to the IPK1 type 1 family.</text>
</comment>
<dbReference type="Proteomes" id="UP000469559">
    <property type="component" value="Unassembled WGS sequence"/>
</dbReference>
<evidence type="ECO:0000313" key="10">
    <source>
        <dbReference type="EMBL" id="TVY13053.1"/>
    </source>
</evidence>
<comment type="function">
    <text evidence="1">Has kinase activity and phosphorylates inositol-1,3,4,5,6-pentakisphosphate (Ins(1,3,4,5,6)P5) to produce 1,2,3,4,5,6-hexakisphosphate (InsP6), also known as phytate.</text>
</comment>
<protein>
    <recommendedName>
        <fullName evidence="4 9">Inositol-pentakisphosphate 2-kinase</fullName>
        <ecNumber evidence="3 9">2.7.1.158</ecNumber>
    </recommendedName>
</protein>
<organism evidence="10 11">
    <name type="scientific">Lachnellula arida</name>
    <dbReference type="NCBI Taxonomy" id="1316785"/>
    <lineage>
        <taxon>Eukaryota</taxon>
        <taxon>Fungi</taxon>
        <taxon>Dikarya</taxon>
        <taxon>Ascomycota</taxon>
        <taxon>Pezizomycotina</taxon>
        <taxon>Leotiomycetes</taxon>
        <taxon>Helotiales</taxon>
        <taxon>Lachnaceae</taxon>
        <taxon>Lachnellula</taxon>
    </lineage>
</organism>
<comment type="caution">
    <text evidence="10">The sequence shown here is derived from an EMBL/GenBank/DDBJ whole genome shotgun (WGS) entry which is preliminary data.</text>
</comment>
<gene>
    <name evidence="10" type="primary">IPK1</name>
    <name evidence="10" type="ORF">LARI1_G009047</name>
</gene>
<name>A0A8T9B3L2_9HELO</name>
<keyword evidence="6 9" id="KW-0547">Nucleotide-binding</keyword>
<sequence length="368" mass="41319">MARVPVLPQNTELTYLAEGAANIVYRISIRPLTPEPTLLEQYGPGTPPPTDIEPEDEVEYLNEQPLFDSKLLRLRKNLPTTFPVAIAQEKWEQLVAPLFSPDQIVEQSLVDLRPGRFIASLNQKLRNNETGANSSSRPTNRLGIYLADDDYGLLVTDMTNFDSVNGEEVHEFKLKWLLQSPSAPKDAVRCRQCARSAQENVKRRANGKPYKQYLCPLDAVSDDPRGIAQAASLMGTSEGNRRRIKRWLENSTLLKRLRQLQAELDPIGVLTHDPPNEKSCVAMTLRDCTLFLRLPRNEAGDALIEARLGDLDVKSPDKAPYWKQTELELINDGFYQGRDGLPLDCALSPDQEGRFRRLNLGLGRGFGA</sequence>
<keyword evidence="7 9" id="KW-0418">Kinase</keyword>
<proteinExistence type="inferred from homology"/>
<dbReference type="InterPro" id="IPR009286">
    <property type="entry name" value="Ins_P5_2-kin"/>
</dbReference>
<keyword evidence="11" id="KW-1185">Reference proteome</keyword>